<protein>
    <submittedName>
        <fullName evidence="1">Uncharacterized protein</fullName>
    </submittedName>
</protein>
<organism evidence="1 2">
    <name type="scientific">Leptospira idonii</name>
    <dbReference type="NCBI Taxonomy" id="1193500"/>
    <lineage>
        <taxon>Bacteria</taxon>
        <taxon>Pseudomonadati</taxon>
        <taxon>Spirochaetota</taxon>
        <taxon>Spirochaetia</taxon>
        <taxon>Leptospirales</taxon>
        <taxon>Leptospiraceae</taxon>
        <taxon>Leptospira</taxon>
    </lineage>
</organism>
<evidence type="ECO:0000313" key="1">
    <source>
        <dbReference type="EMBL" id="TGN18901.1"/>
    </source>
</evidence>
<dbReference type="EMBL" id="RQHW01000042">
    <property type="protein sequence ID" value="TGN18901.1"/>
    <property type="molecule type" value="Genomic_DNA"/>
</dbReference>
<dbReference type="RefSeq" id="WP_135760585.1">
    <property type="nucleotide sequence ID" value="NZ_RQHW01000042.1"/>
</dbReference>
<accession>A0A4R9LZ55</accession>
<reference evidence="1" key="1">
    <citation type="journal article" date="2019" name="PLoS Negl. Trop. Dis.">
        <title>Revisiting the worldwide diversity of Leptospira species in the environment.</title>
        <authorList>
            <person name="Vincent A.T."/>
            <person name="Schiettekatte O."/>
            <person name="Bourhy P."/>
            <person name="Veyrier F.J."/>
            <person name="Picardeau M."/>
        </authorList>
    </citation>
    <scope>NUCLEOTIDE SEQUENCE [LARGE SCALE GENOMIC DNA]</scope>
    <source>
        <strain evidence="1">201300427</strain>
    </source>
</reference>
<evidence type="ECO:0000313" key="2">
    <source>
        <dbReference type="Proteomes" id="UP000298058"/>
    </source>
</evidence>
<keyword evidence="2" id="KW-1185">Reference proteome</keyword>
<proteinExistence type="predicted"/>
<comment type="caution">
    <text evidence="1">The sequence shown here is derived from an EMBL/GenBank/DDBJ whole genome shotgun (WGS) entry which is preliminary data.</text>
</comment>
<sequence>MKNAEKQDRDPNQIRELFFSEKEIPWEQVFESEENLKEFMACEETLVALFEQNSTFFEKDAYFAFRETLDIAKAELLLDGKHGHPLPDFLKHYTETNLAAPEKKDTLIVRLSQKGIQLIDSLLESVKIQESFDLAPVLRASADTIPQDTNSVIFEETTAENQRFYYQIVKETPEEVYLSVKAETNQEGRFHQVNLRKDGRFILSSKISLEGTASFSGLKPGNYSIEFLGNGKSKSFDLSVLVG</sequence>
<dbReference type="AlphaFoldDB" id="A0A4R9LZ55"/>
<name>A0A4R9LZ55_9LEPT</name>
<dbReference type="Proteomes" id="UP000298058">
    <property type="component" value="Unassembled WGS sequence"/>
</dbReference>
<dbReference type="OrthoDB" id="339882at2"/>
<gene>
    <name evidence="1" type="ORF">EHS15_10805</name>
</gene>